<dbReference type="OrthoDB" id="4329566at2"/>
<comment type="caution">
    <text evidence="2">The sequence shown here is derived from an EMBL/GenBank/DDBJ whole genome shotgun (WGS) entry which is preliminary data.</text>
</comment>
<name>A0A2V4NMQ1_9ACTN</name>
<keyword evidence="1" id="KW-0472">Membrane</keyword>
<feature type="transmembrane region" description="Helical" evidence="1">
    <location>
        <begin position="61"/>
        <end position="82"/>
    </location>
</feature>
<dbReference type="RefSeq" id="WP_110664973.1">
    <property type="nucleotide sequence ID" value="NZ_PYBW01000010.1"/>
</dbReference>
<keyword evidence="3" id="KW-1185">Reference proteome</keyword>
<evidence type="ECO:0000313" key="3">
    <source>
        <dbReference type="Proteomes" id="UP000248039"/>
    </source>
</evidence>
<keyword evidence="1" id="KW-0812">Transmembrane</keyword>
<reference evidence="2 3" key="1">
    <citation type="submission" date="2018-03" db="EMBL/GenBank/DDBJ databases">
        <title>Bioinformatic expansion and discovery of thiopeptide antibiotics.</title>
        <authorList>
            <person name="Schwalen C.J."/>
            <person name="Hudson G.A."/>
            <person name="Mitchell D.A."/>
        </authorList>
    </citation>
    <scope>NUCLEOTIDE SEQUENCE [LARGE SCALE GENOMIC DNA]</scope>
    <source>
        <strain evidence="2 3">ATCC 21389</strain>
    </source>
</reference>
<proteinExistence type="predicted"/>
<dbReference type="EMBL" id="PYBW01000010">
    <property type="protein sequence ID" value="PYC87852.1"/>
    <property type="molecule type" value="Genomic_DNA"/>
</dbReference>
<evidence type="ECO:0008006" key="4">
    <source>
        <dbReference type="Google" id="ProtNLM"/>
    </source>
</evidence>
<organism evidence="2 3">
    <name type="scientific">Streptomyces tateyamensis</name>
    <dbReference type="NCBI Taxonomy" id="565073"/>
    <lineage>
        <taxon>Bacteria</taxon>
        <taxon>Bacillati</taxon>
        <taxon>Actinomycetota</taxon>
        <taxon>Actinomycetes</taxon>
        <taxon>Kitasatosporales</taxon>
        <taxon>Streptomycetaceae</taxon>
        <taxon>Streptomyces</taxon>
    </lineage>
</organism>
<evidence type="ECO:0000313" key="2">
    <source>
        <dbReference type="EMBL" id="PYC87852.1"/>
    </source>
</evidence>
<sequence length="159" mass="17243">MTEEIRPEPVRFFGTTWVTRGGAYWLRRVAVSLGALATTVAGAFVLRFAVGGVRLSKSGGFVDALLVLAIAVCSFLAAVRTWKQLAEGRDSLSGWMAEDRSLGAVWLIGCVGSAAAYFCRSLVEAPGEAVRRAAWERETARAAQRKAARAGRPEKRRKK</sequence>
<protein>
    <recommendedName>
        <fullName evidence="4">Integral membrane protein</fullName>
    </recommendedName>
</protein>
<accession>A0A2V4NMQ1</accession>
<dbReference type="Proteomes" id="UP000248039">
    <property type="component" value="Unassembled WGS sequence"/>
</dbReference>
<gene>
    <name evidence="2" type="ORF">C7C46_02085</name>
</gene>
<keyword evidence="1" id="KW-1133">Transmembrane helix</keyword>
<dbReference type="AlphaFoldDB" id="A0A2V4NMQ1"/>
<evidence type="ECO:0000256" key="1">
    <source>
        <dbReference type="SAM" id="Phobius"/>
    </source>
</evidence>
<feature type="transmembrane region" description="Helical" evidence="1">
    <location>
        <begin position="29"/>
        <end position="49"/>
    </location>
</feature>